<organism evidence="8 9">
    <name type="scientific">Leeuwenhoekiella nanhaiensis</name>
    <dbReference type="NCBI Taxonomy" id="1655491"/>
    <lineage>
        <taxon>Bacteria</taxon>
        <taxon>Pseudomonadati</taxon>
        <taxon>Bacteroidota</taxon>
        <taxon>Flavobacteriia</taxon>
        <taxon>Flavobacteriales</taxon>
        <taxon>Flavobacteriaceae</taxon>
        <taxon>Leeuwenhoekiella</taxon>
    </lineage>
</organism>
<dbReference type="PANTHER" id="PTHR10434:SF64">
    <property type="entry name" value="1-ACYL-SN-GLYCEROL-3-PHOSPHATE ACYLTRANSFERASE-RELATED"/>
    <property type="match status" value="1"/>
</dbReference>
<comment type="pathway">
    <text evidence="1">Lipid metabolism.</text>
</comment>
<evidence type="ECO:0000256" key="1">
    <source>
        <dbReference type="ARBA" id="ARBA00005189"/>
    </source>
</evidence>
<dbReference type="GO" id="GO:0006654">
    <property type="term" value="P:phosphatidic acid biosynthetic process"/>
    <property type="evidence" value="ECO:0007669"/>
    <property type="project" value="TreeGrafter"/>
</dbReference>
<dbReference type="OrthoDB" id="9803035at2"/>
<keyword evidence="4" id="KW-0443">Lipid metabolism</keyword>
<gene>
    <name evidence="8" type="ORF">CJ305_01370</name>
</gene>
<accession>A0A2G1VVW9</accession>
<keyword evidence="2" id="KW-0444">Lipid biosynthesis</keyword>
<dbReference type="InterPro" id="IPR002123">
    <property type="entry name" value="Plipid/glycerol_acylTrfase"/>
</dbReference>
<dbReference type="EMBL" id="NQXA01000001">
    <property type="protein sequence ID" value="PHQ30904.1"/>
    <property type="molecule type" value="Genomic_DNA"/>
</dbReference>
<keyword evidence="5 8" id="KW-0012">Acyltransferase</keyword>
<sequence length="259" mass="29513">MRKIFAYPLSVLFYLAFGLTICVFHPIQWVCYNWFGYQAHKKSVDYLNFSIMRCLNLLGTRFTFTNPYTIKRDQPIIIVANHQGQWDIPPLIWYLRRIHPKFISKIELGKGIPSISYNLRKGGSALIDRKDKRQSILAIRDLTRTLNATNRSVVIFPEGTRSKDGVPKEFATGGLITLFKSMPTAIVLPVTIENSYKLMRWGGFPQDIGVHVKHTVHEPIPVAGADPEALVKQVQDVVLGTFPEVRKHQSKSVIPQTRP</sequence>
<keyword evidence="6" id="KW-1133">Transmembrane helix</keyword>
<dbReference type="AlphaFoldDB" id="A0A2G1VVW9"/>
<keyword evidence="6" id="KW-0812">Transmembrane</keyword>
<keyword evidence="9" id="KW-1185">Reference proteome</keyword>
<evidence type="ECO:0000256" key="6">
    <source>
        <dbReference type="SAM" id="Phobius"/>
    </source>
</evidence>
<dbReference type="SUPFAM" id="SSF69593">
    <property type="entry name" value="Glycerol-3-phosphate (1)-acyltransferase"/>
    <property type="match status" value="1"/>
</dbReference>
<dbReference type="CDD" id="cd07989">
    <property type="entry name" value="LPLAT_AGPAT-like"/>
    <property type="match status" value="1"/>
</dbReference>
<dbReference type="RefSeq" id="WP_099644443.1">
    <property type="nucleotide sequence ID" value="NZ_KZ319287.1"/>
</dbReference>
<proteinExistence type="predicted"/>
<evidence type="ECO:0000313" key="9">
    <source>
        <dbReference type="Proteomes" id="UP000229433"/>
    </source>
</evidence>
<keyword evidence="6" id="KW-0472">Membrane</keyword>
<protein>
    <submittedName>
        <fullName evidence="8">1-acyl-sn-glycerol-3-phosphate acyltransferase</fullName>
    </submittedName>
</protein>
<evidence type="ECO:0000256" key="2">
    <source>
        <dbReference type="ARBA" id="ARBA00022516"/>
    </source>
</evidence>
<keyword evidence="3 8" id="KW-0808">Transferase</keyword>
<comment type="caution">
    <text evidence="8">The sequence shown here is derived from an EMBL/GenBank/DDBJ whole genome shotgun (WGS) entry which is preliminary data.</text>
</comment>
<dbReference type="PANTHER" id="PTHR10434">
    <property type="entry name" value="1-ACYL-SN-GLYCEROL-3-PHOSPHATE ACYLTRANSFERASE"/>
    <property type="match status" value="1"/>
</dbReference>
<dbReference type="GO" id="GO:0003841">
    <property type="term" value="F:1-acylglycerol-3-phosphate O-acyltransferase activity"/>
    <property type="evidence" value="ECO:0007669"/>
    <property type="project" value="TreeGrafter"/>
</dbReference>
<dbReference type="Pfam" id="PF01553">
    <property type="entry name" value="Acyltransferase"/>
    <property type="match status" value="1"/>
</dbReference>
<name>A0A2G1VVW9_9FLAO</name>
<dbReference type="SMART" id="SM00563">
    <property type="entry name" value="PlsC"/>
    <property type="match status" value="1"/>
</dbReference>
<evidence type="ECO:0000256" key="5">
    <source>
        <dbReference type="ARBA" id="ARBA00023315"/>
    </source>
</evidence>
<evidence type="ECO:0000256" key="4">
    <source>
        <dbReference type="ARBA" id="ARBA00023098"/>
    </source>
</evidence>
<reference evidence="8 9" key="1">
    <citation type="submission" date="2017-08" db="EMBL/GenBank/DDBJ databases">
        <title>The whole genome shortgun sequences of strain Leeuwenhoekiella nanhaiensis G18 from the South China Sea.</title>
        <authorList>
            <person name="Liu Q."/>
        </authorList>
    </citation>
    <scope>NUCLEOTIDE SEQUENCE [LARGE SCALE GENOMIC DNA]</scope>
    <source>
        <strain evidence="8 9">G18</strain>
    </source>
</reference>
<dbReference type="Proteomes" id="UP000229433">
    <property type="component" value="Unassembled WGS sequence"/>
</dbReference>
<feature type="domain" description="Phospholipid/glycerol acyltransferase" evidence="7">
    <location>
        <begin position="76"/>
        <end position="195"/>
    </location>
</feature>
<evidence type="ECO:0000256" key="3">
    <source>
        <dbReference type="ARBA" id="ARBA00022679"/>
    </source>
</evidence>
<feature type="transmembrane region" description="Helical" evidence="6">
    <location>
        <begin position="12"/>
        <end position="35"/>
    </location>
</feature>
<evidence type="ECO:0000313" key="8">
    <source>
        <dbReference type="EMBL" id="PHQ30904.1"/>
    </source>
</evidence>
<evidence type="ECO:0000259" key="7">
    <source>
        <dbReference type="SMART" id="SM00563"/>
    </source>
</evidence>